<keyword evidence="2" id="KW-0812">Transmembrane</keyword>
<dbReference type="RefSeq" id="XP_027341636.1">
    <property type="nucleotide sequence ID" value="XM_027485835.1"/>
</dbReference>
<evidence type="ECO:0000256" key="2">
    <source>
        <dbReference type="SAM" id="Phobius"/>
    </source>
</evidence>
<dbReference type="Proteomes" id="UP000694853">
    <property type="component" value="Unplaced"/>
</dbReference>
<dbReference type="OrthoDB" id="786736at2759"/>
<name>A0A8B8KD22_ABRPR</name>
<feature type="region of interest" description="Disordered" evidence="1">
    <location>
        <begin position="93"/>
        <end position="121"/>
    </location>
</feature>
<keyword evidence="3" id="KW-1185">Reference proteome</keyword>
<dbReference type="AlphaFoldDB" id="A0A8B8KD22"/>
<keyword evidence="2" id="KW-0472">Membrane</keyword>
<protein>
    <submittedName>
        <fullName evidence="4">Zinc finger protein castor homolog 1</fullName>
    </submittedName>
</protein>
<feature type="transmembrane region" description="Helical" evidence="2">
    <location>
        <begin position="57"/>
        <end position="76"/>
    </location>
</feature>
<dbReference type="KEGG" id="aprc:113854685"/>
<reference evidence="3" key="1">
    <citation type="journal article" date="2019" name="Toxins">
        <title>Detection of Abrin-Like and Prepropulchellin-Like Toxin Genes and Transcripts Using Whole Genome Sequencing and Full-Length Transcript Sequencing of Abrus precatorius.</title>
        <authorList>
            <person name="Hovde B.T."/>
            <person name="Daligault H.E."/>
            <person name="Hanschen E.R."/>
            <person name="Kunde Y.A."/>
            <person name="Johnson M.B."/>
            <person name="Starkenburg S.R."/>
            <person name="Johnson S.L."/>
        </authorList>
    </citation>
    <scope>NUCLEOTIDE SEQUENCE [LARGE SCALE GENOMIC DNA]</scope>
</reference>
<gene>
    <name evidence="4" type="primary">LOC113854685</name>
</gene>
<accession>A0A8B8KD22</accession>
<evidence type="ECO:0000313" key="4">
    <source>
        <dbReference type="RefSeq" id="XP_027341636.1"/>
    </source>
</evidence>
<evidence type="ECO:0000256" key="1">
    <source>
        <dbReference type="SAM" id="MobiDB-lite"/>
    </source>
</evidence>
<sequence>MATWFCFSNPTISHPFAFASLRVPPFPNSPALRFTAGGRKSRGSAVVTRAGPSTTSIVFAIALPLSLLAVTVLASVRMADKLDQQWLEELAKNEATMEVDDRDDDEDDEDDDNDDYDNKEDIIEAFVQEELSLPRARNRPRREA</sequence>
<organism evidence="3 4">
    <name type="scientific">Abrus precatorius</name>
    <name type="common">Indian licorice</name>
    <name type="synonym">Glycine abrus</name>
    <dbReference type="NCBI Taxonomy" id="3816"/>
    <lineage>
        <taxon>Eukaryota</taxon>
        <taxon>Viridiplantae</taxon>
        <taxon>Streptophyta</taxon>
        <taxon>Embryophyta</taxon>
        <taxon>Tracheophyta</taxon>
        <taxon>Spermatophyta</taxon>
        <taxon>Magnoliopsida</taxon>
        <taxon>eudicotyledons</taxon>
        <taxon>Gunneridae</taxon>
        <taxon>Pentapetalae</taxon>
        <taxon>rosids</taxon>
        <taxon>fabids</taxon>
        <taxon>Fabales</taxon>
        <taxon>Fabaceae</taxon>
        <taxon>Papilionoideae</taxon>
        <taxon>50 kb inversion clade</taxon>
        <taxon>NPAAA clade</taxon>
        <taxon>indigoferoid/millettioid clade</taxon>
        <taxon>Abreae</taxon>
        <taxon>Abrus</taxon>
    </lineage>
</organism>
<dbReference type="PANTHER" id="PTHR37753">
    <property type="entry name" value="OS01G0940600 PROTEIN"/>
    <property type="match status" value="1"/>
</dbReference>
<evidence type="ECO:0000313" key="3">
    <source>
        <dbReference type="Proteomes" id="UP000694853"/>
    </source>
</evidence>
<proteinExistence type="predicted"/>
<dbReference type="GeneID" id="113854685"/>
<dbReference type="PANTHER" id="PTHR37753:SF1">
    <property type="entry name" value="OS01G0940600 PROTEIN"/>
    <property type="match status" value="1"/>
</dbReference>
<keyword evidence="2" id="KW-1133">Transmembrane helix</keyword>
<reference evidence="4" key="2">
    <citation type="submission" date="2025-08" db="UniProtKB">
        <authorList>
            <consortium name="RefSeq"/>
        </authorList>
    </citation>
    <scope>IDENTIFICATION</scope>
    <source>
        <tissue evidence="4">Young leaves</tissue>
    </source>
</reference>
<feature type="compositionally biased region" description="Acidic residues" evidence="1">
    <location>
        <begin position="97"/>
        <end position="118"/>
    </location>
</feature>